<keyword evidence="1" id="KW-1133">Transmembrane helix</keyword>
<keyword evidence="1" id="KW-0812">Transmembrane</keyword>
<sequence>MVNEYFKNNTYKIGGKDLVVEVDESFLGKHKYNVGRIQNQKIILGVICRSTKQRFMQKIEKRIKKILGKAIVFIYKMELLFIQIIGHYIYITSRTIKNINILSSITNIILLIHKTEHAHKILKVYDLVLKN</sequence>
<accession>A0A059F4R2</accession>
<evidence type="ECO:0000256" key="1">
    <source>
        <dbReference type="SAM" id="Phobius"/>
    </source>
</evidence>
<dbReference type="EMBL" id="KK365134">
    <property type="protein sequence ID" value="KCZ81984.1"/>
    <property type="molecule type" value="Genomic_DNA"/>
</dbReference>
<dbReference type="VEuPathDB" id="MicrosporidiaDB:H312_00627"/>
<keyword evidence="1" id="KW-0472">Membrane</keyword>
<name>A0A059F4R2_9MICR</name>
<dbReference type="HOGENOM" id="CLU_1927081_0_0_1"/>
<proteinExistence type="predicted"/>
<gene>
    <name evidence="2" type="ORF">H312_00627</name>
</gene>
<dbReference type="AlphaFoldDB" id="A0A059F4R2"/>
<reference evidence="3" key="1">
    <citation type="submission" date="2013-02" db="EMBL/GenBank/DDBJ databases">
        <authorList>
            <consortium name="The Broad Institute Genome Sequencing Platform"/>
            <person name="Cuomo C."/>
            <person name="Becnel J."/>
            <person name="Sanscrainte N."/>
            <person name="Walker B."/>
            <person name="Young S.K."/>
            <person name="Zeng Q."/>
            <person name="Gargeya S."/>
            <person name="Fitzgerald M."/>
            <person name="Haas B."/>
            <person name="Abouelleil A."/>
            <person name="Alvarado L."/>
            <person name="Arachchi H.M."/>
            <person name="Berlin A.M."/>
            <person name="Chapman S.B."/>
            <person name="Dewar J."/>
            <person name="Goldberg J."/>
            <person name="Griggs A."/>
            <person name="Gujja S."/>
            <person name="Hansen M."/>
            <person name="Howarth C."/>
            <person name="Imamovic A."/>
            <person name="Larimer J."/>
            <person name="McCowan C."/>
            <person name="Murphy C."/>
            <person name="Neiman D."/>
            <person name="Pearson M."/>
            <person name="Priest M."/>
            <person name="Roberts A."/>
            <person name="Saif S."/>
            <person name="Shea T."/>
            <person name="Sisk P."/>
            <person name="Sykes S."/>
            <person name="Wortman J."/>
            <person name="Nusbaum C."/>
            <person name="Birren B."/>
        </authorList>
    </citation>
    <scope>NUCLEOTIDE SEQUENCE [LARGE SCALE GENOMIC DNA]</scope>
    <source>
        <strain evidence="3">PRA339</strain>
    </source>
</reference>
<organism evidence="2 3">
    <name type="scientific">Anncaliia algerae PRA339</name>
    <dbReference type="NCBI Taxonomy" id="1288291"/>
    <lineage>
        <taxon>Eukaryota</taxon>
        <taxon>Fungi</taxon>
        <taxon>Fungi incertae sedis</taxon>
        <taxon>Microsporidia</taxon>
        <taxon>Tubulinosematoidea</taxon>
        <taxon>Tubulinosematidae</taxon>
        <taxon>Anncaliia</taxon>
    </lineage>
</organism>
<dbReference type="OrthoDB" id="5598606at2759"/>
<evidence type="ECO:0000313" key="2">
    <source>
        <dbReference type="EMBL" id="KCZ81984.1"/>
    </source>
</evidence>
<dbReference type="Proteomes" id="UP000030655">
    <property type="component" value="Unassembled WGS sequence"/>
</dbReference>
<reference evidence="2 3" key="2">
    <citation type="submission" date="2014-03" db="EMBL/GenBank/DDBJ databases">
        <title>The Genome Sequence of Anncaliia algerae insect isolate PRA339.</title>
        <authorList>
            <consortium name="The Broad Institute Genome Sequencing Platform"/>
            <consortium name="The Broad Institute Genome Sequencing Center for Infectious Disease"/>
            <person name="Cuomo C."/>
            <person name="Becnel J."/>
            <person name="Sanscrainte N."/>
            <person name="Walker B."/>
            <person name="Young S.K."/>
            <person name="Zeng Q."/>
            <person name="Gargeya S."/>
            <person name="Fitzgerald M."/>
            <person name="Haas B."/>
            <person name="Abouelleil A."/>
            <person name="Alvarado L."/>
            <person name="Arachchi H.M."/>
            <person name="Berlin A.M."/>
            <person name="Chapman S.B."/>
            <person name="Dewar J."/>
            <person name="Goldberg J."/>
            <person name="Griggs A."/>
            <person name="Gujja S."/>
            <person name="Hansen M."/>
            <person name="Howarth C."/>
            <person name="Imamovic A."/>
            <person name="Larimer J."/>
            <person name="McCowan C."/>
            <person name="Murphy C."/>
            <person name="Neiman D."/>
            <person name="Pearson M."/>
            <person name="Priest M."/>
            <person name="Roberts A."/>
            <person name="Saif S."/>
            <person name="Shea T."/>
            <person name="Sisk P."/>
            <person name="Sykes S."/>
            <person name="Wortman J."/>
            <person name="Nusbaum C."/>
            <person name="Birren B."/>
        </authorList>
    </citation>
    <scope>NUCLEOTIDE SEQUENCE [LARGE SCALE GENOMIC DNA]</scope>
    <source>
        <strain evidence="2 3">PRA339</strain>
    </source>
</reference>
<evidence type="ECO:0008006" key="4">
    <source>
        <dbReference type="Google" id="ProtNLM"/>
    </source>
</evidence>
<feature type="transmembrane region" description="Helical" evidence="1">
    <location>
        <begin position="66"/>
        <end position="90"/>
    </location>
</feature>
<keyword evidence="3" id="KW-1185">Reference proteome</keyword>
<evidence type="ECO:0000313" key="3">
    <source>
        <dbReference type="Proteomes" id="UP000030655"/>
    </source>
</evidence>
<protein>
    <recommendedName>
        <fullName evidence="4">ISXO2-like transposase domain-containing protein</fullName>
    </recommendedName>
</protein>